<dbReference type="EMBL" id="FXTY01000011">
    <property type="protein sequence ID" value="SMP35274.1"/>
    <property type="molecule type" value="Genomic_DNA"/>
</dbReference>
<dbReference type="InterPro" id="IPR051263">
    <property type="entry name" value="C-type_cytochrome_biogenesis"/>
</dbReference>
<dbReference type="NCBIfam" id="TIGR03142">
    <property type="entry name" value="cytochro_ccmI"/>
    <property type="match status" value="1"/>
</dbReference>
<evidence type="ECO:0000256" key="1">
    <source>
        <dbReference type="ARBA" id="ARBA00004196"/>
    </source>
</evidence>
<protein>
    <submittedName>
        <fullName evidence="5">Cytochrome c-type biogenesis protein CcmH</fullName>
    </submittedName>
</protein>
<organism evidence="5 6">
    <name type="scientific">Shimia sagamensis</name>
    <dbReference type="NCBI Taxonomy" id="1566352"/>
    <lineage>
        <taxon>Bacteria</taxon>
        <taxon>Pseudomonadati</taxon>
        <taxon>Pseudomonadota</taxon>
        <taxon>Alphaproteobacteria</taxon>
        <taxon>Rhodobacterales</taxon>
        <taxon>Roseobacteraceae</taxon>
    </lineage>
</organism>
<evidence type="ECO:0000256" key="2">
    <source>
        <dbReference type="ARBA" id="ARBA00022748"/>
    </source>
</evidence>
<dbReference type="InterPro" id="IPR017560">
    <property type="entry name" value="Cyt_c_biogenesis_CcmI"/>
</dbReference>
<feature type="region of interest" description="Disordered" evidence="3">
    <location>
        <begin position="128"/>
        <end position="156"/>
    </location>
</feature>
<sequence>MIFWIAAAALALVTAGLFALALMRRAEDEEHPAAYDLQVYRDQLKEVDKDKARGVIGDEDAARMKTEISRRILAADAQMQETMSDETGGGRKSMVVAVVLALVVFGSSFGLYYKLGAPGYRDMPLQERAAEAQARRDNRDSQSVAETKVPPRPAVDAGEEFLELMTKLRAAVKENPNDLQGQELLARNEANLGNMPAAYAAQAKVIELKGADVTAGDYVLHANLLISAAGDYVSPEAEQSLTKALELDPFNNLGRYYMGLMMWQTGRPDATFRIWDQVLRQSPNDAPWVPSIRKTITELAWYAGIDYKMPAPVPTHNPDGLSGPSAEDMEAAGELDVEDRQAMIQGMVDQLSDRLATEGGTPQEWAQLIGAYGVMGNTERAQAIWAEAQQVFAEVPEALEIVRAGAAQAGVLQ</sequence>
<accession>A0ABY1PJY6</accession>
<evidence type="ECO:0000313" key="5">
    <source>
        <dbReference type="EMBL" id="SMP35274.1"/>
    </source>
</evidence>
<keyword evidence="2" id="KW-0201">Cytochrome c-type biogenesis</keyword>
<dbReference type="RefSeq" id="WP_283427841.1">
    <property type="nucleotide sequence ID" value="NZ_FXTY01000011.1"/>
</dbReference>
<name>A0ABY1PJY6_9RHOB</name>
<comment type="subcellular location">
    <subcellularLocation>
        <location evidence="1">Cell envelope</location>
    </subcellularLocation>
</comment>
<keyword evidence="4" id="KW-1133">Transmembrane helix</keyword>
<dbReference type="SUPFAM" id="SSF48452">
    <property type="entry name" value="TPR-like"/>
    <property type="match status" value="1"/>
</dbReference>
<feature type="compositionally biased region" description="Basic and acidic residues" evidence="3">
    <location>
        <begin position="128"/>
        <end position="140"/>
    </location>
</feature>
<dbReference type="InterPro" id="IPR011990">
    <property type="entry name" value="TPR-like_helical_dom_sf"/>
</dbReference>
<gene>
    <name evidence="5" type="ORF">SAMN06265373_11154</name>
</gene>
<reference evidence="5 6" key="1">
    <citation type="submission" date="2017-05" db="EMBL/GenBank/DDBJ databases">
        <authorList>
            <person name="Varghese N."/>
            <person name="Submissions S."/>
        </authorList>
    </citation>
    <scope>NUCLEOTIDE SEQUENCE [LARGE SCALE GENOMIC DNA]</scope>
    <source>
        <strain evidence="5 6">DSM 29734</strain>
    </source>
</reference>
<evidence type="ECO:0000313" key="6">
    <source>
        <dbReference type="Proteomes" id="UP001157961"/>
    </source>
</evidence>
<dbReference type="Proteomes" id="UP001157961">
    <property type="component" value="Unassembled WGS sequence"/>
</dbReference>
<feature type="transmembrane region" description="Helical" evidence="4">
    <location>
        <begin position="93"/>
        <end position="113"/>
    </location>
</feature>
<evidence type="ECO:0000256" key="4">
    <source>
        <dbReference type="SAM" id="Phobius"/>
    </source>
</evidence>
<dbReference type="PANTHER" id="PTHR47870">
    <property type="entry name" value="CYTOCHROME C-TYPE BIOGENESIS PROTEIN CCMH"/>
    <property type="match status" value="1"/>
</dbReference>
<keyword evidence="6" id="KW-1185">Reference proteome</keyword>
<keyword evidence="4" id="KW-0812">Transmembrane</keyword>
<dbReference type="Gene3D" id="1.25.40.10">
    <property type="entry name" value="Tetratricopeptide repeat domain"/>
    <property type="match status" value="1"/>
</dbReference>
<proteinExistence type="predicted"/>
<keyword evidence="4" id="KW-0472">Membrane</keyword>
<evidence type="ECO:0000256" key="3">
    <source>
        <dbReference type="SAM" id="MobiDB-lite"/>
    </source>
</evidence>
<comment type="caution">
    <text evidence="5">The sequence shown here is derived from an EMBL/GenBank/DDBJ whole genome shotgun (WGS) entry which is preliminary data.</text>
</comment>
<dbReference type="PANTHER" id="PTHR47870:SF1">
    <property type="entry name" value="CYTOCHROME C-TYPE BIOGENESIS PROTEIN CCMH"/>
    <property type="match status" value="1"/>
</dbReference>